<dbReference type="EMBL" id="CACRUG010000011">
    <property type="protein sequence ID" value="VYU32726.1"/>
    <property type="molecule type" value="Genomic_DNA"/>
</dbReference>
<dbReference type="RefSeq" id="WP_008714198.1">
    <property type="nucleotide sequence ID" value="NZ_JAWEIO010000002.1"/>
</dbReference>
<protein>
    <submittedName>
        <fullName evidence="1">Uncharacterized protein</fullName>
    </submittedName>
</protein>
<proteinExistence type="predicted"/>
<evidence type="ECO:0000313" key="1">
    <source>
        <dbReference type="EMBL" id="VYU32726.1"/>
    </source>
</evidence>
<name>A0A6N3DTN2_VEIPA</name>
<reference evidence="1" key="1">
    <citation type="submission" date="2019-11" db="EMBL/GenBank/DDBJ databases">
        <authorList>
            <person name="Feng L."/>
        </authorList>
    </citation>
    <scope>NUCLEOTIDE SEQUENCE</scope>
    <source>
        <strain evidence="1">VparvulaLFYP99</strain>
    </source>
</reference>
<gene>
    <name evidence="1" type="ORF">VPLFYP99_00625</name>
</gene>
<accession>A0A6N3DTN2</accession>
<organism evidence="1">
    <name type="scientific">Veillonella parvula</name>
    <name type="common">Staphylococcus parvulus</name>
    <dbReference type="NCBI Taxonomy" id="29466"/>
    <lineage>
        <taxon>Bacteria</taxon>
        <taxon>Bacillati</taxon>
        <taxon>Bacillota</taxon>
        <taxon>Negativicutes</taxon>
        <taxon>Veillonellales</taxon>
        <taxon>Veillonellaceae</taxon>
        <taxon>Veillonella</taxon>
    </lineage>
</organism>
<dbReference type="AlphaFoldDB" id="A0A6N3DTN2"/>
<sequence length="139" mass="15295">MSGTEFRLKVSELEVKLSEIGLSLIKEYASGGLKALLLLNGAAGIAILAFLGNILGTEFERWIRGIAWGLVFFSIGAFFSTISWLFAYISQTYYNEANGNDKMIKNGTIWRNTTIITVVVSGIAFLVGGFLIFYVITSY</sequence>